<feature type="coiled-coil region" evidence="4">
    <location>
        <begin position="905"/>
        <end position="958"/>
    </location>
</feature>
<evidence type="ECO:0000256" key="3">
    <source>
        <dbReference type="ARBA" id="ARBA00023212"/>
    </source>
</evidence>
<feature type="compositionally biased region" description="Basic and acidic residues" evidence="5">
    <location>
        <begin position="470"/>
        <end position="487"/>
    </location>
</feature>
<evidence type="ECO:0000256" key="4">
    <source>
        <dbReference type="SAM" id="Coils"/>
    </source>
</evidence>
<evidence type="ECO:0000259" key="6">
    <source>
        <dbReference type="Pfam" id="PF06657"/>
    </source>
</evidence>
<dbReference type="OrthoDB" id="76453at2759"/>
<dbReference type="AlphaFoldDB" id="C9SHB7"/>
<reference evidence="9" key="1">
    <citation type="journal article" date="2011" name="PLoS Pathog.">
        <title>Comparative genomics yields insights into niche adaptation of plant vascular wilt pathogens.</title>
        <authorList>
            <person name="Klosterman S.J."/>
            <person name="Subbarao K.V."/>
            <person name="Kang S."/>
            <person name="Veronese P."/>
            <person name="Gold S.E."/>
            <person name="Thomma B.P.H.J."/>
            <person name="Chen Z."/>
            <person name="Henrissat B."/>
            <person name="Lee Y.-H."/>
            <person name="Park J."/>
            <person name="Garcia-Pedrajas M.D."/>
            <person name="Barbara D.J."/>
            <person name="Anchieta A."/>
            <person name="de Jonge R."/>
            <person name="Santhanam P."/>
            <person name="Maruthachalam K."/>
            <person name="Atallah Z."/>
            <person name="Amyotte S.G."/>
            <person name="Paz Z."/>
            <person name="Inderbitzin P."/>
            <person name="Hayes R.J."/>
            <person name="Heiman D.I."/>
            <person name="Young S."/>
            <person name="Zeng Q."/>
            <person name="Engels R."/>
            <person name="Galagan J."/>
            <person name="Cuomo C.A."/>
            <person name="Dobinson K.F."/>
            <person name="Ma L.-J."/>
        </authorList>
    </citation>
    <scope>NUCLEOTIDE SEQUENCE [LARGE SCALE GENOMIC DNA]</scope>
    <source>
        <strain evidence="9">VaMs.102 / ATCC MYA-4576 / FGSC 10136</strain>
    </source>
</reference>
<dbReference type="Proteomes" id="UP000008698">
    <property type="component" value="Unassembled WGS sequence"/>
</dbReference>
<name>C9SHB7_VERA1</name>
<keyword evidence="4" id="KW-0175">Coiled coil</keyword>
<dbReference type="GeneID" id="9532560"/>
<feature type="domain" description="PPC89 centrosome localisation" evidence="7">
    <location>
        <begin position="354"/>
        <end position="418"/>
    </location>
</feature>
<feature type="domain" description="Cep57 centrosome microtubule-binding" evidence="6">
    <location>
        <begin position="889"/>
        <end position="965"/>
    </location>
</feature>
<evidence type="ECO:0008006" key="10">
    <source>
        <dbReference type="Google" id="ProtNLM"/>
    </source>
</evidence>
<keyword evidence="2" id="KW-0963">Cytoplasm</keyword>
<feature type="coiled-coil region" evidence="4">
    <location>
        <begin position="351"/>
        <end position="427"/>
    </location>
</feature>
<dbReference type="Pfam" id="PF06657">
    <property type="entry name" value="Cep57_MT_bd"/>
    <property type="match status" value="1"/>
</dbReference>
<evidence type="ECO:0000313" key="9">
    <source>
        <dbReference type="Proteomes" id="UP000008698"/>
    </source>
</evidence>
<feature type="compositionally biased region" description="Basic and acidic residues" evidence="5">
    <location>
        <begin position="88"/>
        <end position="100"/>
    </location>
</feature>
<comment type="subcellular location">
    <subcellularLocation>
        <location evidence="1">Cytoplasm</location>
        <location evidence="1">Cytoskeleton</location>
        <location evidence="1">Microtubule organizing center</location>
    </subcellularLocation>
</comment>
<dbReference type="STRING" id="526221.C9SHB7"/>
<dbReference type="KEGG" id="val:VDBG_03820"/>
<dbReference type="InterPro" id="IPR051756">
    <property type="entry name" value="Centrosomal_MT-associated"/>
</dbReference>
<proteinExistence type="predicted"/>
<feature type="region of interest" description="Disordered" evidence="5">
    <location>
        <begin position="571"/>
        <end position="604"/>
    </location>
</feature>
<keyword evidence="9" id="KW-1185">Reference proteome</keyword>
<feature type="region of interest" description="Disordered" evidence="5">
    <location>
        <begin position="690"/>
        <end position="724"/>
    </location>
</feature>
<keyword evidence="3" id="KW-0206">Cytoskeleton</keyword>
<feature type="region of interest" description="Disordered" evidence="5">
    <location>
        <begin position="21"/>
        <end position="53"/>
    </location>
</feature>
<feature type="domain" description="PPC89 centrosome localisation" evidence="7">
    <location>
        <begin position="538"/>
        <end position="604"/>
    </location>
</feature>
<dbReference type="PANTHER" id="PTHR19336">
    <property type="entry name" value="UNCHARACTERIZED DUF1167"/>
    <property type="match status" value="1"/>
</dbReference>
<dbReference type="Gene3D" id="1.20.58.90">
    <property type="match status" value="1"/>
</dbReference>
<dbReference type="eggNOG" id="ENOG502S7ZB">
    <property type="taxonomic scope" value="Eukaryota"/>
</dbReference>
<evidence type="ECO:0000313" key="8">
    <source>
        <dbReference type="EMBL" id="EEY17711.1"/>
    </source>
</evidence>
<dbReference type="InterPro" id="IPR025925">
    <property type="entry name" value="PPC89_CLD"/>
</dbReference>
<evidence type="ECO:0000256" key="2">
    <source>
        <dbReference type="ARBA" id="ARBA00022490"/>
    </source>
</evidence>
<feature type="compositionally biased region" description="Polar residues" evidence="5">
    <location>
        <begin position="29"/>
        <end position="45"/>
    </location>
</feature>
<feature type="compositionally biased region" description="Basic and acidic residues" evidence="5">
    <location>
        <begin position="751"/>
        <end position="770"/>
    </location>
</feature>
<dbReference type="PANTHER" id="PTHR19336:SF9">
    <property type="entry name" value="SPINDLE POLE BODY PROTEIN PPC89"/>
    <property type="match status" value="1"/>
</dbReference>
<dbReference type="GO" id="GO:0005815">
    <property type="term" value="C:microtubule organizing center"/>
    <property type="evidence" value="ECO:0007669"/>
    <property type="project" value="UniProtKB-SubCell"/>
</dbReference>
<dbReference type="HOGENOM" id="CLU_005779_0_0_1"/>
<dbReference type="RefSeq" id="XP_003005867.1">
    <property type="nucleotide sequence ID" value="XM_003005821.1"/>
</dbReference>
<accession>C9SHB7</accession>
<evidence type="ECO:0000256" key="1">
    <source>
        <dbReference type="ARBA" id="ARBA00004267"/>
    </source>
</evidence>
<feature type="compositionally biased region" description="Acidic residues" evidence="5">
    <location>
        <begin position="595"/>
        <end position="604"/>
    </location>
</feature>
<feature type="compositionally biased region" description="Basic and acidic residues" evidence="5">
    <location>
        <begin position="581"/>
        <end position="594"/>
    </location>
</feature>
<feature type="region of interest" description="Disordered" evidence="5">
    <location>
        <begin position="428"/>
        <end position="488"/>
    </location>
</feature>
<feature type="region of interest" description="Disordered" evidence="5">
    <location>
        <begin position="88"/>
        <end position="153"/>
    </location>
</feature>
<dbReference type="InterPro" id="IPR024957">
    <property type="entry name" value="Cep57_MT-bd_dom"/>
</dbReference>
<dbReference type="GO" id="GO:0008017">
    <property type="term" value="F:microtubule binding"/>
    <property type="evidence" value="ECO:0007669"/>
    <property type="project" value="InterPro"/>
</dbReference>
<feature type="compositionally biased region" description="Basic and acidic residues" evidence="5">
    <location>
        <begin position="805"/>
        <end position="815"/>
    </location>
</feature>
<protein>
    <recommendedName>
        <fullName evidence="10">Cep57 centrosome microtubule-binding domain-containing protein</fullName>
    </recommendedName>
</protein>
<dbReference type="OMA" id="MKSDQIY"/>
<gene>
    <name evidence="8" type="ORF">VDBG_03820</name>
</gene>
<evidence type="ECO:0000259" key="7">
    <source>
        <dbReference type="Pfam" id="PF14197"/>
    </source>
</evidence>
<evidence type="ECO:0000256" key="5">
    <source>
        <dbReference type="SAM" id="MobiDB-lite"/>
    </source>
</evidence>
<dbReference type="EMBL" id="DS985217">
    <property type="protein sequence ID" value="EEY17711.1"/>
    <property type="molecule type" value="Genomic_DNA"/>
</dbReference>
<dbReference type="Pfam" id="PF14197">
    <property type="entry name" value="Cep57_CLD_2"/>
    <property type="match status" value="2"/>
</dbReference>
<feature type="compositionally biased region" description="Low complexity" evidence="5">
    <location>
        <begin position="781"/>
        <end position="793"/>
    </location>
</feature>
<organism evidence="9">
    <name type="scientific">Verticillium alfalfae (strain VaMs.102 / ATCC MYA-4576 / FGSC 10136)</name>
    <name type="common">Verticillium wilt of alfalfa</name>
    <name type="synonym">Verticillium albo-atrum</name>
    <dbReference type="NCBI Taxonomy" id="526221"/>
    <lineage>
        <taxon>Eukaryota</taxon>
        <taxon>Fungi</taxon>
        <taxon>Dikarya</taxon>
        <taxon>Ascomycota</taxon>
        <taxon>Pezizomycotina</taxon>
        <taxon>Sordariomycetes</taxon>
        <taxon>Hypocreomycetidae</taxon>
        <taxon>Glomerellales</taxon>
        <taxon>Plectosphaerellaceae</taxon>
        <taxon>Verticillium</taxon>
    </lineage>
</organism>
<sequence>MASNALDIQYKSRMLRERAAKKLHPWNSPPSSTGSHGTITMSSVMSDPDGESTRKLNEDIARVTGPRFDLEAAHRKWPEHYDAWQDSKRTRAEMQPRVDNESDLSSTISKSPARLAIRPEMARFAHQTRTQSPLSRAHLRHSSGSQPAPSEAPLQDRIGQMRRSHTSSALPRHSEPAPAVAETNFAKHTPQNLNAIRKLFPSPSTTDSPARNNGTMQSFVMPDISHLNDVVSGNLRLGGMKNGVPVFVKHGRVQNRDNRPVNDHAEVDGLAIPEDEGKIFVSMDMIREEIENLQQHDDMVQKYADDLQGEVDFLSKEVKRLKSRKSIDSALGSRSGSEPETAAHEQLVTEKLVLESQVNSLQTRLDQMTQKIGVNDVENNTLSLERDRALKKLQQACENIGELMDKLDAREKELNETQKKLDETLQLQTTQNVAPSSAKRKSTKSTRSSWRTSLFGLTQHPSPRPAGSARRVESLRADNNSLRREQESLVAENRSLRTNARSLMSENEEFRENANTAQQELNAAREEVDALQQDMDAVDQEKITLKEDNDSLVRHNEKYFEENKMLRRENSGFERSISRPARREHDNFSARLGHDDEEEDGDEENMTSAFFVPDITIDENSIVDVTTESNKAPPDMPTQSQKPFEIPEIDGPTEGSLADPENTFDTRAMKSRKDATQQRDMTTQGQKVAFSLPENAQNSKTAAHGANRSSKRRTAAQRSAAKGGLVADADAYMTQESTQDLTQNLSITFEPKAKPRKETTTKSEHTREHAVTMTQNMTGRSQKAPSAKSSLKPSHNKSTTVDITSRGRKEERTSEARANCPALSANARRVLDDLCEHKCKNCVVCSRITGHRGTVSLKEATEGKKRIHVPKPIPATEQVQQLEGYTEEPTMRPSQHPGQALAMVIKGLKDEAEHLKMEFSRLQARYNDLNSALGRTARKDLASRMREMLKRLEVKNDQIYALYDVLEGQKQADQAMPEEELEMTIFSITGLSLREASLNFTLDSVAI</sequence>
<feature type="region of interest" description="Disordered" evidence="5">
    <location>
        <begin position="742"/>
        <end position="815"/>
    </location>
</feature>